<keyword evidence="5 9" id="KW-0812">Transmembrane</keyword>
<evidence type="ECO:0000256" key="6">
    <source>
        <dbReference type="ARBA" id="ARBA00022989"/>
    </source>
</evidence>
<dbReference type="HAMAP" id="MF_00911">
    <property type="entry name" value="FtsQ_subfam"/>
    <property type="match status" value="1"/>
</dbReference>
<dbReference type="RefSeq" id="WP_379070535.1">
    <property type="nucleotide sequence ID" value="NZ_JBHTIT010000001.1"/>
</dbReference>
<keyword evidence="3 9" id="KW-0997">Cell inner membrane</keyword>
<feature type="region of interest" description="Disordered" evidence="10">
    <location>
        <begin position="1"/>
        <end position="21"/>
    </location>
</feature>
<feature type="transmembrane region" description="Helical" evidence="9">
    <location>
        <begin position="49"/>
        <end position="69"/>
    </location>
</feature>
<keyword evidence="6 9" id="KW-1133">Transmembrane helix</keyword>
<feature type="domain" description="POTRA" evidence="11">
    <location>
        <begin position="76"/>
        <end position="145"/>
    </location>
</feature>
<name>A0ABW3HFY4_9GAMM</name>
<evidence type="ECO:0000256" key="2">
    <source>
        <dbReference type="ARBA" id="ARBA00022475"/>
    </source>
</evidence>
<evidence type="ECO:0000256" key="7">
    <source>
        <dbReference type="ARBA" id="ARBA00023136"/>
    </source>
</evidence>
<evidence type="ECO:0000256" key="4">
    <source>
        <dbReference type="ARBA" id="ARBA00022618"/>
    </source>
</evidence>
<evidence type="ECO:0000256" key="5">
    <source>
        <dbReference type="ARBA" id="ARBA00022692"/>
    </source>
</evidence>
<dbReference type="Pfam" id="PF08478">
    <property type="entry name" value="POTRA_1"/>
    <property type="match status" value="1"/>
</dbReference>
<reference evidence="13" key="1">
    <citation type="journal article" date="2019" name="Int. J. Syst. Evol. Microbiol.">
        <title>The Global Catalogue of Microorganisms (GCM) 10K type strain sequencing project: providing services to taxonomists for standard genome sequencing and annotation.</title>
        <authorList>
            <consortium name="The Broad Institute Genomics Platform"/>
            <consortium name="The Broad Institute Genome Sequencing Center for Infectious Disease"/>
            <person name="Wu L."/>
            <person name="Ma J."/>
        </authorList>
    </citation>
    <scope>NUCLEOTIDE SEQUENCE [LARGE SCALE GENOMIC DNA]</scope>
    <source>
        <strain evidence="13">CCUG 63419</strain>
    </source>
</reference>
<dbReference type="PANTHER" id="PTHR35851">
    <property type="entry name" value="CELL DIVISION PROTEIN FTSQ"/>
    <property type="match status" value="1"/>
</dbReference>
<organism evidence="12 13">
    <name type="scientific">Paraperlucidibaca wandonensis</name>
    <dbReference type="NCBI Taxonomy" id="1268273"/>
    <lineage>
        <taxon>Bacteria</taxon>
        <taxon>Pseudomonadati</taxon>
        <taxon>Pseudomonadota</taxon>
        <taxon>Gammaproteobacteria</taxon>
        <taxon>Moraxellales</taxon>
        <taxon>Moraxellaceae</taxon>
        <taxon>Paraperlucidibaca</taxon>
    </lineage>
</organism>
<keyword evidence="7 9" id="KW-0472">Membrane</keyword>
<dbReference type="InterPro" id="IPR005548">
    <property type="entry name" value="Cell_div_FtsQ/DivIB_C"/>
</dbReference>
<dbReference type="Pfam" id="PF03799">
    <property type="entry name" value="FtsQ_DivIB_C"/>
    <property type="match status" value="1"/>
</dbReference>
<evidence type="ECO:0000256" key="9">
    <source>
        <dbReference type="HAMAP-Rule" id="MF_00911"/>
    </source>
</evidence>
<dbReference type="InterPro" id="IPR013685">
    <property type="entry name" value="POTRA_FtsQ_type"/>
</dbReference>
<evidence type="ECO:0000313" key="13">
    <source>
        <dbReference type="Proteomes" id="UP001597044"/>
    </source>
</evidence>
<comment type="similarity">
    <text evidence="9">Belongs to the FtsQ/DivIB family. FtsQ subfamily.</text>
</comment>
<dbReference type="Proteomes" id="UP001597044">
    <property type="component" value="Unassembled WGS sequence"/>
</dbReference>
<comment type="subunit">
    <text evidence="9">Part of a complex composed of FtsB, FtsL and FtsQ.</text>
</comment>
<comment type="caution">
    <text evidence="12">The sequence shown here is derived from an EMBL/GenBank/DDBJ whole genome shotgun (WGS) entry which is preliminary data.</text>
</comment>
<evidence type="ECO:0000256" key="1">
    <source>
        <dbReference type="ARBA" id="ARBA00004370"/>
    </source>
</evidence>
<evidence type="ECO:0000259" key="11">
    <source>
        <dbReference type="PROSITE" id="PS51779"/>
    </source>
</evidence>
<keyword evidence="8 9" id="KW-0131">Cell cycle</keyword>
<sequence length="275" mass="30633">MSAARRPIGAVPRPKPKPAREPLLANGRWRQLLSWKLNFSFSAGLGQKLVVLVSLIAIAVVLVAVSTVWRDWQLKTPISHVNITGDLHQLERNDLQTALERQVRGTFFTVNLAALQSTAKRYPWVADVSASRHWPNSVRINIREKQAVARWQPSGLVSGDGSVFRPRSATGVSDLPLLSGPRSQSQFVLQRYEKMAAVLARVGLRIEALALTDRMSWELTLNDGVKVLVDGQDTLAKLERFTVLYERQLAGEITSIARVDLRYRNGVAIGWRQAG</sequence>
<evidence type="ECO:0000313" key="12">
    <source>
        <dbReference type="EMBL" id="MFD0950120.1"/>
    </source>
</evidence>
<dbReference type="InterPro" id="IPR045335">
    <property type="entry name" value="FtsQ_C_sf"/>
</dbReference>
<protein>
    <recommendedName>
        <fullName evidence="9">Cell division protein FtsQ</fullName>
    </recommendedName>
</protein>
<evidence type="ECO:0000256" key="3">
    <source>
        <dbReference type="ARBA" id="ARBA00022519"/>
    </source>
</evidence>
<dbReference type="GO" id="GO:0051301">
    <property type="term" value="P:cell division"/>
    <property type="evidence" value="ECO:0007669"/>
    <property type="project" value="UniProtKB-KW"/>
</dbReference>
<gene>
    <name evidence="9" type="primary">ftsQ</name>
    <name evidence="12" type="ORF">ACFQ0F_06930</name>
</gene>
<dbReference type="InterPro" id="IPR026579">
    <property type="entry name" value="FtsQ"/>
</dbReference>
<evidence type="ECO:0000256" key="8">
    <source>
        <dbReference type="ARBA" id="ARBA00023306"/>
    </source>
</evidence>
<keyword evidence="13" id="KW-1185">Reference proteome</keyword>
<keyword evidence="4 9" id="KW-0132">Cell division</keyword>
<keyword evidence="2 9" id="KW-1003">Cell membrane</keyword>
<dbReference type="Gene3D" id="3.40.50.11690">
    <property type="entry name" value="Cell division protein FtsQ/DivIB"/>
    <property type="match status" value="1"/>
</dbReference>
<dbReference type="PANTHER" id="PTHR35851:SF1">
    <property type="entry name" value="CELL DIVISION PROTEIN FTSQ"/>
    <property type="match status" value="1"/>
</dbReference>
<dbReference type="Gene3D" id="3.10.20.310">
    <property type="entry name" value="membrane protein fhac"/>
    <property type="match status" value="1"/>
</dbReference>
<proteinExistence type="inferred from homology"/>
<accession>A0ABW3HFY4</accession>
<dbReference type="PROSITE" id="PS51779">
    <property type="entry name" value="POTRA"/>
    <property type="match status" value="1"/>
</dbReference>
<dbReference type="EMBL" id="JBHTIT010000001">
    <property type="protein sequence ID" value="MFD0950120.1"/>
    <property type="molecule type" value="Genomic_DNA"/>
</dbReference>
<evidence type="ECO:0000256" key="10">
    <source>
        <dbReference type="SAM" id="MobiDB-lite"/>
    </source>
</evidence>
<dbReference type="InterPro" id="IPR034746">
    <property type="entry name" value="POTRA"/>
</dbReference>
<comment type="subcellular location">
    <subcellularLocation>
        <location evidence="9">Cell inner membrane</location>
        <topology evidence="9">Single-pass type II membrane protein</topology>
    </subcellularLocation>
    <subcellularLocation>
        <location evidence="1">Membrane</location>
    </subcellularLocation>
    <text evidence="9">Localizes to the division septum.</text>
</comment>
<comment type="function">
    <text evidence="9">Essential cell division protein. May link together the upstream cell division proteins, which are predominantly cytoplasmic, with the downstream cell division proteins, which are predominantly periplasmic. May control correct divisome assembly.</text>
</comment>